<keyword evidence="5 12" id="KW-0479">Metal-binding</keyword>
<dbReference type="eggNOG" id="COG0621">
    <property type="taxonomic scope" value="Bacteria"/>
</dbReference>
<sequence>MLVHVITHGCQMNEYDTHTILSELVAGGHQIVDTPADAELIILNTCAVRGKPVEKVISLLGEFRKQKLAGRDLTVGMMGCLAQLEEGQALAKKFGVDILVGPGAITDILKAIEAVETRGESFWSLDFKDDLHSYLTPPPNTLTGFLTIMRGCNHHCTYCIVPQTRGPEVSRSLESIMHEARAMQAAGVQEIYLLGQNVNSYGLGRPDLPSFAELLRLVAATGIPRVKFTTSHPMNFTSDVIDAMAECDNVCKYIHLPVQSGSDRVLRRMAREYRRARYLEIIAEIKAKIPDVVISTDIIVGFPGETEEDFEATLTLYDEVGFDHAYMFMYSARPGTPSYKHFKDLPREVKTERLGRLIERQKYWSNRRNARWVGRNLRVLVKEVATDGQYLVGHSDQNHTVLVPKEQVRTLGLHEVRIDSATPHTLYGTVAGFATEAIPLMMAS</sequence>
<dbReference type="PROSITE" id="PS51918">
    <property type="entry name" value="RADICAL_SAM"/>
    <property type="match status" value="1"/>
</dbReference>
<keyword evidence="2 12" id="KW-0004">4Fe-4S</keyword>
<comment type="subunit">
    <text evidence="12">Monomer.</text>
</comment>
<dbReference type="InterPro" id="IPR006463">
    <property type="entry name" value="MiaB_methiolase"/>
</dbReference>
<dbReference type="PANTHER" id="PTHR43020">
    <property type="entry name" value="CDK5 REGULATORY SUBUNIT-ASSOCIATED PROTEIN 1"/>
    <property type="match status" value="1"/>
</dbReference>
<dbReference type="SFLD" id="SFLDF00273">
    <property type="entry name" value="(dimethylallyl)adenosine_tRNA"/>
    <property type="match status" value="1"/>
</dbReference>
<evidence type="ECO:0000256" key="3">
    <source>
        <dbReference type="ARBA" id="ARBA00022679"/>
    </source>
</evidence>
<dbReference type="OrthoDB" id="9805215at2"/>
<dbReference type="STRING" id="649638.Trad_2407"/>
<evidence type="ECO:0000256" key="7">
    <source>
        <dbReference type="ARBA" id="ARBA00023014"/>
    </source>
</evidence>
<evidence type="ECO:0000256" key="6">
    <source>
        <dbReference type="ARBA" id="ARBA00023004"/>
    </source>
</evidence>
<comment type="catalytic activity">
    <reaction evidence="12">
        <text>N(6)-dimethylallyladenosine(37) in tRNA + (sulfur carrier)-SH + AH2 + 2 S-adenosyl-L-methionine = 2-methylsulfanyl-N(6)-dimethylallyladenosine(37) in tRNA + (sulfur carrier)-H + 5'-deoxyadenosine + L-methionine + A + S-adenosyl-L-homocysteine + 2 H(+)</text>
        <dbReference type="Rhea" id="RHEA:37067"/>
        <dbReference type="Rhea" id="RHEA-COMP:10375"/>
        <dbReference type="Rhea" id="RHEA-COMP:10376"/>
        <dbReference type="Rhea" id="RHEA-COMP:14737"/>
        <dbReference type="Rhea" id="RHEA-COMP:14739"/>
        <dbReference type="ChEBI" id="CHEBI:13193"/>
        <dbReference type="ChEBI" id="CHEBI:15378"/>
        <dbReference type="ChEBI" id="CHEBI:17319"/>
        <dbReference type="ChEBI" id="CHEBI:17499"/>
        <dbReference type="ChEBI" id="CHEBI:29917"/>
        <dbReference type="ChEBI" id="CHEBI:57844"/>
        <dbReference type="ChEBI" id="CHEBI:57856"/>
        <dbReference type="ChEBI" id="CHEBI:59789"/>
        <dbReference type="ChEBI" id="CHEBI:64428"/>
        <dbReference type="ChEBI" id="CHEBI:74415"/>
        <dbReference type="ChEBI" id="CHEBI:74417"/>
        <dbReference type="EC" id="2.8.4.3"/>
    </reaction>
</comment>
<accession>D7CT53</accession>
<comment type="cofactor">
    <cofactor evidence="12">
        <name>[4Fe-4S] cluster</name>
        <dbReference type="ChEBI" id="CHEBI:49883"/>
    </cofactor>
    <text evidence="12">Binds 2 [4Fe-4S] clusters. One cluster is coordinated with 3 cysteines and an exchangeable S-adenosyl-L-methionine.</text>
</comment>
<dbReference type="InterPro" id="IPR023404">
    <property type="entry name" value="rSAM_horseshoe"/>
</dbReference>
<reference evidence="17" key="1">
    <citation type="submission" date="2010-05" db="EMBL/GenBank/DDBJ databases">
        <title>The complete genome of Truepera radiovictris DSM 17093.</title>
        <authorList>
            <consortium name="US DOE Joint Genome Institute (JGI-PGF)"/>
            <person name="Lucas S."/>
            <person name="Copeland A."/>
            <person name="Lapidus A."/>
            <person name="Glavina del Rio T."/>
            <person name="Dalin E."/>
            <person name="Tice H."/>
            <person name="Bruce D."/>
            <person name="Goodwin L."/>
            <person name="Pitluck S."/>
            <person name="Kyrpides N."/>
            <person name="Mavromatis K."/>
            <person name="Ovchinnikova G."/>
            <person name="Munk A.C."/>
            <person name="Detter J.C."/>
            <person name="Han C."/>
            <person name="Tapia R."/>
            <person name="Land M."/>
            <person name="Hauser L."/>
            <person name="Markowitz V."/>
            <person name="Cheng J.-F."/>
            <person name="Hugenholtz P."/>
            <person name="Woyke T."/>
            <person name="Wu D."/>
            <person name="Tindall B."/>
            <person name="Pomrenke H.G."/>
            <person name="Brambilla E."/>
            <person name="Klenk H.-P."/>
            <person name="Eisen J.A."/>
        </authorList>
    </citation>
    <scope>NUCLEOTIDE SEQUENCE [LARGE SCALE GENOMIC DNA]</scope>
    <source>
        <strain evidence="17">DSM 17093 / CIP 108686 / LMG 22925 / RQ-24</strain>
    </source>
</reference>
<dbReference type="HOGENOM" id="CLU_018697_2_0_0"/>
<dbReference type="SMART" id="SM00729">
    <property type="entry name" value="Elp3"/>
    <property type="match status" value="1"/>
</dbReference>
<evidence type="ECO:0000256" key="2">
    <source>
        <dbReference type="ARBA" id="ARBA00022485"/>
    </source>
</evidence>
<feature type="domain" description="MTTase N-terminal" evidence="14">
    <location>
        <begin position="1"/>
        <end position="117"/>
    </location>
</feature>
<dbReference type="EMBL" id="CP002049">
    <property type="protein sequence ID" value="ADI15516.1"/>
    <property type="molecule type" value="Genomic_DNA"/>
</dbReference>
<dbReference type="PROSITE" id="PS01278">
    <property type="entry name" value="MTTASE_RADICAL"/>
    <property type="match status" value="1"/>
</dbReference>
<evidence type="ECO:0000256" key="9">
    <source>
        <dbReference type="ARBA" id="ARBA00068570"/>
    </source>
</evidence>
<proteinExistence type="inferred from homology"/>
<dbReference type="PANTHER" id="PTHR43020:SF2">
    <property type="entry name" value="MITOCHONDRIAL TRNA METHYLTHIOTRANSFERASE CDK5RAP1"/>
    <property type="match status" value="1"/>
</dbReference>
<feature type="binding site" evidence="12">
    <location>
        <position position="46"/>
    </location>
    <ligand>
        <name>[4Fe-4S] cluster</name>
        <dbReference type="ChEBI" id="CHEBI:49883"/>
        <label>1</label>
    </ligand>
</feature>
<dbReference type="FunFam" id="3.80.30.20:FF:000001">
    <property type="entry name" value="tRNA-2-methylthio-N(6)-dimethylallyladenosine synthase 2"/>
    <property type="match status" value="1"/>
</dbReference>
<evidence type="ECO:0000256" key="4">
    <source>
        <dbReference type="ARBA" id="ARBA00022691"/>
    </source>
</evidence>
<dbReference type="SFLD" id="SFLDG01082">
    <property type="entry name" value="B12-binding_domain_containing"/>
    <property type="match status" value="1"/>
</dbReference>
<keyword evidence="17" id="KW-1185">Reference proteome</keyword>
<dbReference type="SFLD" id="SFLDG01061">
    <property type="entry name" value="methylthiotransferase"/>
    <property type="match status" value="1"/>
</dbReference>
<dbReference type="CDD" id="cd01335">
    <property type="entry name" value="Radical_SAM"/>
    <property type="match status" value="1"/>
</dbReference>
<feature type="binding site" evidence="12">
    <location>
        <position position="10"/>
    </location>
    <ligand>
        <name>[4Fe-4S] cluster</name>
        <dbReference type="ChEBI" id="CHEBI:49883"/>
        <label>1</label>
    </ligand>
</feature>
<dbReference type="FunFam" id="3.40.50.12160:FF:000003">
    <property type="entry name" value="CDK5 regulatory subunit-associated protein 1"/>
    <property type="match status" value="1"/>
</dbReference>
<evidence type="ECO:0000313" key="16">
    <source>
        <dbReference type="EMBL" id="ADI15516.1"/>
    </source>
</evidence>
<dbReference type="SUPFAM" id="SSF102114">
    <property type="entry name" value="Radical SAM enzymes"/>
    <property type="match status" value="1"/>
</dbReference>
<evidence type="ECO:0000256" key="8">
    <source>
        <dbReference type="ARBA" id="ARBA00033765"/>
    </source>
</evidence>
<evidence type="ECO:0000259" key="15">
    <source>
        <dbReference type="PROSITE" id="PS51918"/>
    </source>
</evidence>
<dbReference type="InterPro" id="IPR002792">
    <property type="entry name" value="TRAM_dom"/>
</dbReference>
<gene>
    <name evidence="12" type="primary">miaB</name>
    <name evidence="16" type="ordered locus">Trad_2407</name>
</gene>
<dbReference type="InterPro" id="IPR013848">
    <property type="entry name" value="Methylthiotransferase_N"/>
</dbReference>
<dbReference type="GO" id="GO:0005829">
    <property type="term" value="C:cytosol"/>
    <property type="evidence" value="ECO:0007669"/>
    <property type="project" value="TreeGrafter"/>
</dbReference>
<dbReference type="EC" id="2.8.4.3" evidence="8 12"/>
<feature type="binding site" evidence="12">
    <location>
        <position position="159"/>
    </location>
    <ligand>
        <name>[4Fe-4S] cluster</name>
        <dbReference type="ChEBI" id="CHEBI:49883"/>
        <label>2</label>
        <note>4Fe-4S-S-AdoMet</note>
    </ligand>
</feature>
<dbReference type="InterPro" id="IPR038135">
    <property type="entry name" value="Methylthiotransferase_N_sf"/>
</dbReference>
<keyword evidence="4 12" id="KW-0949">S-adenosyl-L-methionine</keyword>
<dbReference type="NCBIfam" id="TIGR00089">
    <property type="entry name" value="MiaB/RimO family radical SAM methylthiotransferase"/>
    <property type="match status" value="1"/>
</dbReference>
<comment type="similarity">
    <text evidence="12">Belongs to the methylthiotransferase family. MiaB subfamily.</text>
</comment>
<dbReference type="Proteomes" id="UP000000379">
    <property type="component" value="Chromosome"/>
</dbReference>
<dbReference type="Pfam" id="PF04055">
    <property type="entry name" value="Radical_SAM"/>
    <property type="match status" value="1"/>
</dbReference>
<keyword evidence="3 12" id="KW-0808">Transferase</keyword>
<dbReference type="PROSITE" id="PS51449">
    <property type="entry name" value="MTTASE_N"/>
    <property type="match status" value="1"/>
</dbReference>
<keyword evidence="12" id="KW-0819">tRNA processing</keyword>
<feature type="binding site" evidence="12">
    <location>
        <position position="156"/>
    </location>
    <ligand>
        <name>[4Fe-4S] cluster</name>
        <dbReference type="ChEBI" id="CHEBI:49883"/>
        <label>2</label>
        <note>4Fe-4S-S-AdoMet</note>
    </ligand>
</feature>
<dbReference type="InterPro" id="IPR058240">
    <property type="entry name" value="rSAM_sf"/>
</dbReference>
<evidence type="ECO:0000313" key="17">
    <source>
        <dbReference type="Proteomes" id="UP000000379"/>
    </source>
</evidence>
<evidence type="ECO:0000256" key="11">
    <source>
        <dbReference type="ARBA" id="ARBA00081141"/>
    </source>
</evidence>
<dbReference type="GO" id="GO:0046872">
    <property type="term" value="F:metal ion binding"/>
    <property type="evidence" value="ECO:0007669"/>
    <property type="project" value="UniProtKB-KW"/>
</dbReference>
<organism evidence="16 17">
    <name type="scientific">Truepera radiovictrix (strain DSM 17093 / CIP 108686 / LMG 22925 / RQ-24)</name>
    <dbReference type="NCBI Taxonomy" id="649638"/>
    <lineage>
        <taxon>Bacteria</taxon>
        <taxon>Thermotogati</taxon>
        <taxon>Deinococcota</taxon>
        <taxon>Deinococci</taxon>
        <taxon>Trueperales</taxon>
        <taxon>Trueperaceae</taxon>
        <taxon>Truepera</taxon>
    </lineage>
</organism>
<dbReference type="KEGG" id="tra:Trad_2407"/>
<feature type="binding site" evidence="12">
    <location>
        <position position="80"/>
    </location>
    <ligand>
        <name>[4Fe-4S] cluster</name>
        <dbReference type="ChEBI" id="CHEBI:49883"/>
        <label>1</label>
    </ligand>
</feature>
<feature type="domain" description="Radical SAM core" evidence="15">
    <location>
        <begin position="138"/>
        <end position="367"/>
    </location>
</feature>
<dbReference type="InterPro" id="IPR006638">
    <property type="entry name" value="Elp3/MiaA/NifB-like_rSAM"/>
</dbReference>
<comment type="subcellular location">
    <subcellularLocation>
        <location evidence="12">Cytoplasm</location>
    </subcellularLocation>
</comment>
<evidence type="ECO:0000256" key="5">
    <source>
        <dbReference type="ARBA" id="ARBA00022723"/>
    </source>
</evidence>
<dbReference type="RefSeq" id="WP_013178879.1">
    <property type="nucleotide sequence ID" value="NC_014221.1"/>
</dbReference>
<dbReference type="Gene3D" id="3.80.30.20">
    <property type="entry name" value="tm_1862 like domain"/>
    <property type="match status" value="1"/>
</dbReference>
<comment type="function">
    <text evidence="1 12">Catalyzes the methylthiolation of N6-(dimethylallyl)adenosine (i(6)A), leading to the formation of 2-methylthio-N6-(dimethylallyl)adenosine (ms(2)i(6)A) at position 37 in tRNAs that read codons beginning with uridine.</text>
</comment>
<dbReference type="Gene3D" id="3.40.50.12160">
    <property type="entry name" value="Methylthiotransferase, N-terminal domain"/>
    <property type="match status" value="1"/>
</dbReference>
<dbReference type="PROSITE" id="PS50926">
    <property type="entry name" value="TRAM"/>
    <property type="match status" value="1"/>
</dbReference>
<keyword evidence="12" id="KW-0963">Cytoplasm</keyword>
<evidence type="ECO:0000256" key="12">
    <source>
        <dbReference type="HAMAP-Rule" id="MF_01864"/>
    </source>
</evidence>
<dbReference type="NCBIfam" id="TIGR01574">
    <property type="entry name" value="miaB-methiolase"/>
    <property type="match status" value="1"/>
</dbReference>
<dbReference type="InterPro" id="IPR005839">
    <property type="entry name" value="Methylthiotransferase"/>
</dbReference>
<dbReference type="Pfam" id="PF00919">
    <property type="entry name" value="UPF0004"/>
    <property type="match status" value="1"/>
</dbReference>
<protein>
    <recommendedName>
        <fullName evidence="9 12">tRNA-2-methylthio-N(6)-dimethylallyladenosine synthase</fullName>
        <ecNumber evidence="8 12">2.8.4.3</ecNumber>
    </recommendedName>
    <alternativeName>
        <fullName evidence="11 12">(Dimethylallyl)adenosine tRNA methylthiotransferase MiaB</fullName>
    </alternativeName>
    <alternativeName>
        <fullName evidence="10 12">tRNA-i(6)A37 methylthiotransferase</fullName>
    </alternativeName>
</protein>
<name>D7CT53_TRURR</name>
<keyword evidence="7 12" id="KW-0411">Iron-sulfur</keyword>
<evidence type="ECO:0000259" key="14">
    <source>
        <dbReference type="PROSITE" id="PS51449"/>
    </source>
</evidence>
<evidence type="ECO:0000256" key="10">
    <source>
        <dbReference type="ARBA" id="ARBA00080698"/>
    </source>
</evidence>
<dbReference type="GO" id="GO:0051539">
    <property type="term" value="F:4 iron, 4 sulfur cluster binding"/>
    <property type="evidence" value="ECO:0007669"/>
    <property type="project" value="UniProtKB-UniRule"/>
</dbReference>
<dbReference type="AlphaFoldDB" id="D7CT53"/>
<dbReference type="InterPro" id="IPR020612">
    <property type="entry name" value="Methylthiotransferase_CS"/>
</dbReference>
<feature type="domain" description="TRAM" evidence="13">
    <location>
        <begin position="370"/>
        <end position="432"/>
    </location>
</feature>
<evidence type="ECO:0000259" key="13">
    <source>
        <dbReference type="PROSITE" id="PS50926"/>
    </source>
</evidence>
<keyword evidence="6 12" id="KW-0408">Iron</keyword>
<reference evidence="16 17" key="2">
    <citation type="journal article" date="2011" name="Stand. Genomic Sci.">
        <title>Complete genome sequence of Truepera radiovictrix type strain (RQ-24).</title>
        <authorList>
            <person name="Ivanova N."/>
            <person name="Rohde C."/>
            <person name="Munk C."/>
            <person name="Nolan M."/>
            <person name="Lucas S."/>
            <person name="Del Rio T.G."/>
            <person name="Tice H."/>
            <person name="Deshpande S."/>
            <person name="Cheng J.F."/>
            <person name="Tapia R."/>
            <person name="Han C."/>
            <person name="Goodwin L."/>
            <person name="Pitluck S."/>
            <person name="Liolios K."/>
            <person name="Mavromatis K."/>
            <person name="Mikhailova N."/>
            <person name="Pati A."/>
            <person name="Chen A."/>
            <person name="Palaniappan K."/>
            <person name="Land M."/>
            <person name="Hauser L."/>
            <person name="Chang Y.J."/>
            <person name="Jeffries C.D."/>
            <person name="Brambilla E."/>
            <person name="Rohde M."/>
            <person name="Goker M."/>
            <person name="Tindall B.J."/>
            <person name="Woyke T."/>
            <person name="Bristow J."/>
            <person name="Eisen J.A."/>
            <person name="Markowitz V."/>
            <person name="Hugenholtz P."/>
            <person name="Kyrpides N.C."/>
            <person name="Klenk H.P."/>
            <person name="Lapidus A."/>
        </authorList>
    </citation>
    <scope>NUCLEOTIDE SEQUENCE [LARGE SCALE GENOMIC DNA]</scope>
    <source>
        <strain evidence="17">DSM 17093 / CIP 108686 / LMG 22925 / RQ-24</strain>
    </source>
</reference>
<dbReference type="HAMAP" id="MF_01864">
    <property type="entry name" value="tRNA_metthiotr_MiaB"/>
    <property type="match status" value="1"/>
</dbReference>
<dbReference type="InterPro" id="IPR007197">
    <property type="entry name" value="rSAM"/>
</dbReference>
<dbReference type="SFLD" id="SFLDS00029">
    <property type="entry name" value="Radical_SAM"/>
    <property type="match status" value="1"/>
</dbReference>
<feature type="binding site" evidence="12">
    <location>
        <position position="152"/>
    </location>
    <ligand>
        <name>[4Fe-4S] cluster</name>
        <dbReference type="ChEBI" id="CHEBI:49883"/>
        <label>2</label>
        <note>4Fe-4S-S-AdoMet</note>
    </ligand>
</feature>
<evidence type="ECO:0000256" key="1">
    <source>
        <dbReference type="ARBA" id="ARBA00003234"/>
    </source>
</evidence>
<dbReference type="GO" id="GO:0035597">
    <property type="term" value="F:tRNA-2-methylthio-N(6)-dimethylallyladenosine(37) synthase activity"/>
    <property type="evidence" value="ECO:0007669"/>
    <property type="project" value="UniProtKB-EC"/>
</dbReference>